<accession>A0ABQ0LGC6</accession>
<dbReference type="Proteomes" id="UP000815677">
    <property type="component" value="Unassembled WGS sequence"/>
</dbReference>
<dbReference type="EMBL" id="DF846312">
    <property type="protein sequence ID" value="GAT50153.1"/>
    <property type="molecule type" value="Genomic_DNA"/>
</dbReference>
<organism evidence="2 3">
    <name type="scientific">Mycena chlorophos</name>
    <name type="common">Agaric fungus</name>
    <name type="synonym">Agaricus chlorophos</name>
    <dbReference type="NCBI Taxonomy" id="658473"/>
    <lineage>
        <taxon>Eukaryota</taxon>
        <taxon>Fungi</taxon>
        <taxon>Dikarya</taxon>
        <taxon>Basidiomycota</taxon>
        <taxon>Agaricomycotina</taxon>
        <taxon>Agaricomycetes</taxon>
        <taxon>Agaricomycetidae</taxon>
        <taxon>Agaricales</taxon>
        <taxon>Marasmiineae</taxon>
        <taxon>Mycenaceae</taxon>
        <taxon>Mycena</taxon>
    </lineage>
</organism>
<keyword evidence="1" id="KW-0175">Coiled coil</keyword>
<evidence type="ECO:0008006" key="4">
    <source>
        <dbReference type="Google" id="ProtNLM"/>
    </source>
</evidence>
<gene>
    <name evidence="2" type="ORF">MCHLO_07426</name>
</gene>
<name>A0ABQ0LGC6_MYCCL</name>
<keyword evidence="3" id="KW-1185">Reference proteome</keyword>
<sequence>AAKWRPRRPISVARLPSHLERLFATNEPPAGSEQYALKILLVDRRARAEAVTSQIETLQALLQQLTEERVQIEQAMDGLTTLLAPVRRLPAEILGEIFLWARKNYWAKKGTRGPWFLGHICRSWRNAALALPQLWAAELWLSDDDLKTGSFALRQRELVEHLRRSSGALLSLHLLSSRRGSDLDNDYATLVKLVVEHSERWKVLSVCPSRNAEGLFSLLQPARGRLPNLEKLHCQFYRTEKVESDLFLNAPKLVDLRYMMLADVVRLPWHQIRRCYLEGLMHEHLVPLASAHNLVNLDLNVENEFFDSGVFVTLPSLRHLQSCGGTDLANLTAPMLHSLELSESDLHLVHQLLVRSECPLKALLIKEQTLSEDPDHAATDMNVVIQILRSVPSLEVFVLSTWCWPREDDDNEEEYPKPDVEALFAAMQLTGTDTDLVPNLSTFVYAIPYDPFASDSFLAVARSRPRASMRLPKSWDFTHVALTRNIRWIYGEELRNIIAQNFPQRY</sequence>
<evidence type="ECO:0000313" key="3">
    <source>
        <dbReference type="Proteomes" id="UP000815677"/>
    </source>
</evidence>
<proteinExistence type="predicted"/>
<feature type="coiled-coil region" evidence="1">
    <location>
        <begin position="48"/>
        <end position="82"/>
    </location>
</feature>
<feature type="non-terminal residue" evidence="2">
    <location>
        <position position="1"/>
    </location>
</feature>
<protein>
    <recommendedName>
        <fullName evidence="4">F-box domain-containing protein</fullName>
    </recommendedName>
</protein>
<evidence type="ECO:0000256" key="1">
    <source>
        <dbReference type="SAM" id="Coils"/>
    </source>
</evidence>
<evidence type="ECO:0000313" key="2">
    <source>
        <dbReference type="EMBL" id="GAT50153.1"/>
    </source>
</evidence>
<reference evidence="2" key="1">
    <citation type="submission" date="2014-09" db="EMBL/GenBank/DDBJ databases">
        <title>Genome sequence of the luminous mushroom Mycena chlorophos for searching fungal bioluminescence genes.</title>
        <authorList>
            <person name="Tanaka Y."/>
            <person name="Kasuga D."/>
            <person name="Oba Y."/>
            <person name="Hase S."/>
            <person name="Sato K."/>
            <person name="Oba Y."/>
            <person name="Sakakibara Y."/>
        </authorList>
    </citation>
    <scope>NUCLEOTIDE SEQUENCE</scope>
</reference>